<comment type="caution">
    <text evidence="2">The sequence shown here is derived from an EMBL/GenBank/DDBJ whole genome shotgun (WGS) entry which is preliminary data.</text>
</comment>
<keyword evidence="3" id="KW-1185">Reference proteome</keyword>
<protein>
    <submittedName>
        <fullName evidence="2">Uncharacterized protein</fullName>
    </submittedName>
</protein>
<feature type="compositionally biased region" description="Acidic residues" evidence="1">
    <location>
        <begin position="146"/>
        <end position="157"/>
    </location>
</feature>
<sequence>MRGTLVTYLLLFCVGLTGCVTSSVSRLNNTERDPIPPSIVKVYLEEEDIEGEFEKMALIDLSGSSGWTDQEDLFEKAREEAAAIGANGVLFRNYEEAGTGEQIAAAFFGTPSDNDSEMIAIYVYREWEEKNDEAAADAPVQKDESETGSEETSEETDPANVDISKIEQ</sequence>
<feature type="region of interest" description="Disordered" evidence="1">
    <location>
        <begin position="132"/>
        <end position="168"/>
    </location>
</feature>
<dbReference type="AlphaFoldDB" id="A0A2A8CU68"/>
<evidence type="ECO:0000313" key="2">
    <source>
        <dbReference type="EMBL" id="PEN11339.1"/>
    </source>
</evidence>
<proteinExistence type="predicted"/>
<accession>A0A2A8CU68</accession>
<reference evidence="2 3" key="1">
    <citation type="submission" date="2017-10" db="EMBL/GenBank/DDBJ databases">
        <title>Draft genome of Longibacter Salinarum.</title>
        <authorList>
            <person name="Goh K.M."/>
            <person name="Shamsir M.S."/>
            <person name="Lim S.W."/>
        </authorList>
    </citation>
    <scope>NUCLEOTIDE SEQUENCE [LARGE SCALE GENOMIC DNA]</scope>
    <source>
        <strain evidence="2 3">KCTC 52045</strain>
    </source>
</reference>
<dbReference type="Proteomes" id="UP000220102">
    <property type="component" value="Unassembled WGS sequence"/>
</dbReference>
<evidence type="ECO:0000313" key="3">
    <source>
        <dbReference type="Proteomes" id="UP000220102"/>
    </source>
</evidence>
<name>A0A2A8CU68_9BACT</name>
<gene>
    <name evidence="2" type="ORF">CRI94_16270</name>
</gene>
<dbReference type="PROSITE" id="PS51257">
    <property type="entry name" value="PROKAR_LIPOPROTEIN"/>
    <property type="match status" value="1"/>
</dbReference>
<dbReference type="EMBL" id="PDEQ01000010">
    <property type="protein sequence ID" value="PEN11339.1"/>
    <property type="molecule type" value="Genomic_DNA"/>
</dbReference>
<evidence type="ECO:0000256" key="1">
    <source>
        <dbReference type="SAM" id="MobiDB-lite"/>
    </source>
</evidence>
<organism evidence="2 3">
    <name type="scientific">Longibacter salinarum</name>
    <dbReference type="NCBI Taxonomy" id="1850348"/>
    <lineage>
        <taxon>Bacteria</taxon>
        <taxon>Pseudomonadati</taxon>
        <taxon>Rhodothermota</taxon>
        <taxon>Rhodothermia</taxon>
        <taxon>Rhodothermales</taxon>
        <taxon>Salisaetaceae</taxon>
        <taxon>Longibacter</taxon>
    </lineage>
</organism>